<evidence type="ECO:0000256" key="2">
    <source>
        <dbReference type="SAM" id="Phobius"/>
    </source>
</evidence>
<protein>
    <submittedName>
        <fullName evidence="3">Uncharacterized protein</fullName>
    </submittedName>
</protein>
<gene>
    <name evidence="3" type="ORF">IV501_00450</name>
</gene>
<evidence type="ECO:0000256" key="1">
    <source>
        <dbReference type="SAM" id="MobiDB-lite"/>
    </source>
</evidence>
<dbReference type="AlphaFoldDB" id="A0A934SIW0"/>
<sequence length="349" mass="36602">MSQPEVSPARSDADRLLAARLFTAATDDRSVRTRLRHRYAGRHDVLDALWWRAHPLSTAPSGRPDPALALAALRRATYARPTAEPVPYTDDAGATTMISPAELALREAMASLTADTAALDRVLALDHDGLGPDPLVPALSSAALSPLALSPPPMSSPALSPPMSPPPDASARPPARRRAVLTIVGVVLVAAAAFAFGRLAERPVPAASPNPSSSRYDGGAQRGSATLALLESAQQPQDIPPFALGTDTISSSVHLIFDGYGPGVVVFGALGHRDTVCMVVIVAEEQSSQTCSAADRFIDDGLRLRVTTGGRVINDSGYLVPSYYEFRWTGDGSVSATSNALPYPALPSK</sequence>
<feature type="transmembrane region" description="Helical" evidence="2">
    <location>
        <begin position="179"/>
        <end position="200"/>
    </location>
</feature>
<evidence type="ECO:0000313" key="4">
    <source>
        <dbReference type="Proteomes" id="UP000636458"/>
    </source>
</evidence>
<comment type="caution">
    <text evidence="3">The sequence shown here is derived from an EMBL/GenBank/DDBJ whole genome shotgun (WGS) entry which is preliminary data.</text>
</comment>
<dbReference type="EMBL" id="JAEPES010000001">
    <property type="protein sequence ID" value="MBK4346090.1"/>
    <property type="molecule type" value="Genomic_DNA"/>
</dbReference>
<accession>A0A934SIW0</accession>
<keyword evidence="2" id="KW-0472">Membrane</keyword>
<keyword evidence="2" id="KW-0812">Transmembrane</keyword>
<dbReference type="RefSeq" id="WP_200554451.1">
    <property type="nucleotide sequence ID" value="NZ_JAEPES010000001.1"/>
</dbReference>
<feature type="region of interest" description="Disordered" evidence="1">
    <location>
        <begin position="150"/>
        <end position="174"/>
    </location>
</feature>
<reference evidence="3" key="1">
    <citation type="submission" date="2021-01" db="EMBL/GenBank/DDBJ databases">
        <title>Lacisediminihabitans sp. nov. strain G11-30, isolated from Antarctic Soil.</title>
        <authorList>
            <person name="Li J."/>
        </authorList>
    </citation>
    <scope>NUCLEOTIDE SEQUENCE</scope>
    <source>
        <strain evidence="3">G11-30</strain>
    </source>
</reference>
<organism evidence="3 4">
    <name type="scientific">Lacisediminihabitans changchengi</name>
    <dbReference type="NCBI Taxonomy" id="2787634"/>
    <lineage>
        <taxon>Bacteria</taxon>
        <taxon>Bacillati</taxon>
        <taxon>Actinomycetota</taxon>
        <taxon>Actinomycetes</taxon>
        <taxon>Micrococcales</taxon>
        <taxon>Microbacteriaceae</taxon>
        <taxon>Lacisediminihabitans</taxon>
    </lineage>
</organism>
<proteinExistence type="predicted"/>
<name>A0A934SIW0_9MICO</name>
<keyword evidence="4" id="KW-1185">Reference proteome</keyword>
<keyword evidence="2" id="KW-1133">Transmembrane helix</keyword>
<feature type="compositionally biased region" description="Pro residues" evidence="1">
    <location>
        <begin position="150"/>
        <end position="168"/>
    </location>
</feature>
<evidence type="ECO:0000313" key="3">
    <source>
        <dbReference type="EMBL" id="MBK4346090.1"/>
    </source>
</evidence>
<dbReference type="Proteomes" id="UP000636458">
    <property type="component" value="Unassembled WGS sequence"/>
</dbReference>